<proteinExistence type="predicted"/>
<feature type="compositionally biased region" description="Polar residues" evidence="8">
    <location>
        <begin position="655"/>
        <end position="676"/>
    </location>
</feature>
<feature type="compositionally biased region" description="Low complexity" evidence="8">
    <location>
        <begin position="553"/>
        <end position="562"/>
    </location>
</feature>
<evidence type="ECO:0000256" key="7">
    <source>
        <dbReference type="PROSITE-ProRule" id="PRU00309"/>
    </source>
</evidence>
<evidence type="ECO:0000256" key="1">
    <source>
        <dbReference type="ARBA" id="ARBA00022723"/>
    </source>
</evidence>
<dbReference type="GO" id="GO:0003700">
    <property type="term" value="F:DNA-binding transcription factor activity"/>
    <property type="evidence" value="ECO:0007669"/>
    <property type="project" value="TreeGrafter"/>
</dbReference>
<dbReference type="InterPro" id="IPR006612">
    <property type="entry name" value="THAP_Znf"/>
</dbReference>
<keyword evidence="12" id="KW-1185">Reference proteome</keyword>
<dbReference type="GO" id="GO:0008270">
    <property type="term" value="F:zinc ion binding"/>
    <property type="evidence" value="ECO:0007669"/>
    <property type="project" value="UniProtKB-KW"/>
</dbReference>
<reference evidence="11" key="1">
    <citation type="submission" date="2020-03" db="EMBL/GenBank/DDBJ databases">
        <title>Relaxed selection underlies rapid genomic changes in the transitions from sociality to social parasitism in ants.</title>
        <authorList>
            <person name="Bi X."/>
        </authorList>
    </citation>
    <scope>NUCLEOTIDE SEQUENCE</scope>
    <source>
        <strain evidence="11">BGI-DK2014a</strain>
        <tissue evidence="11">Whole body</tissue>
    </source>
</reference>
<dbReference type="Pfam" id="PF00076">
    <property type="entry name" value="RRM_1"/>
    <property type="match status" value="1"/>
</dbReference>
<keyword evidence="1" id="KW-0479">Metal-binding</keyword>
<feature type="compositionally biased region" description="Basic and acidic residues" evidence="8">
    <location>
        <begin position="412"/>
        <end position="474"/>
    </location>
</feature>
<dbReference type="PANTHER" id="PTHR46600">
    <property type="entry name" value="THAP DOMAIN-CONTAINING"/>
    <property type="match status" value="1"/>
</dbReference>
<feature type="non-terminal residue" evidence="11">
    <location>
        <position position="731"/>
    </location>
</feature>
<dbReference type="InterPro" id="IPR012677">
    <property type="entry name" value="Nucleotide-bd_a/b_plait_sf"/>
</dbReference>
<feature type="compositionally biased region" description="Basic and acidic residues" evidence="8">
    <location>
        <begin position="677"/>
        <end position="707"/>
    </location>
</feature>
<dbReference type="Proteomes" id="UP000669903">
    <property type="component" value="Unassembled WGS sequence"/>
</dbReference>
<evidence type="ECO:0000259" key="10">
    <source>
        <dbReference type="PROSITE" id="PS50950"/>
    </source>
</evidence>
<evidence type="ECO:0000256" key="4">
    <source>
        <dbReference type="ARBA" id="ARBA00022884"/>
    </source>
</evidence>
<evidence type="ECO:0000256" key="2">
    <source>
        <dbReference type="ARBA" id="ARBA00022771"/>
    </source>
</evidence>
<dbReference type="GO" id="GO:0003723">
    <property type="term" value="F:RNA binding"/>
    <property type="evidence" value="ECO:0007669"/>
    <property type="project" value="UniProtKB-UniRule"/>
</dbReference>
<feature type="region of interest" description="Disordered" evidence="8">
    <location>
        <begin position="240"/>
        <end position="274"/>
    </location>
</feature>
<keyword evidence="3" id="KW-0862">Zinc</keyword>
<feature type="compositionally biased region" description="Acidic residues" evidence="8">
    <location>
        <begin position="722"/>
        <end position="731"/>
    </location>
</feature>
<dbReference type="Gene3D" id="3.30.70.330">
    <property type="match status" value="1"/>
</dbReference>
<evidence type="ECO:0000256" key="5">
    <source>
        <dbReference type="ARBA" id="ARBA00023125"/>
    </source>
</evidence>
<feature type="domain" description="RRM" evidence="9">
    <location>
        <begin position="281"/>
        <end position="355"/>
    </location>
</feature>
<dbReference type="SMART" id="SM00360">
    <property type="entry name" value="RRM"/>
    <property type="match status" value="1"/>
</dbReference>
<dbReference type="GO" id="GO:0006357">
    <property type="term" value="P:regulation of transcription by RNA polymerase II"/>
    <property type="evidence" value="ECO:0007669"/>
    <property type="project" value="TreeGrafter"/>
</dbReference>
<gene>
    <name evidence="11" type="primary">Eif4b</name>
    <name evidence="11" type="ORF">G6Z76_0008285</name>
</gene>
<accession>A0A836F8V7</accession>
<protein>
    <submittedName>
        <fullName evidence="11">IF4B factor</fullName>
    </submittedName>
</protein>
<feature type="compositionally biased region" description="Basic and acidic residues" evidence="8">
    <location>
        <begin position="483"/>
        <end position="505"/>
    </location>
</feature>
<evidence type="ECO:0000259" key="9">
    <source>
        <dbReference type="PROSITE" id="PS50102"/>
    </source>
</evidence>
<dbReference type="InterPro" id="IPR033107">
    <property type="entry name" value="EIF-4B_RRM"/>
</dbReference>
<evidence type="ECO:0000313" key="12">
    <source>
        <dbReference type="Proteomes" id="UP000669903"/>
    </source>
</evidence>
<dbReference type="InterPro" id="IPR026516">
    <property type="entry name" value="THAP1/10"/>
</dbReference>
<evidence type="ECO:0000256" key="6">
    <source>
        <dbReference type="PROSITE-ProRule" id="PRU00176"/>
    </source>
</evidence>
<dbReference type="EMBL" id="JAANIC010006522">
    <property type="protein sequence ID" value="KAG5328687.1"/>
    <property type="molecule type" value="Genomic_DNA"/>
</dbReference>
<evidence type="ECO:0000313" key="11">
    <source>
        <dbReference type="EMBL" id="KAG5328687.1"/>
    </source>
</evidence>
<dbReference type="InterPro" id="IPR035979">
    <property type="entry name" value="RBD_domain_sf"/>
</dbReference>
<dbReference type="InterPro" id="IPR038441">
    <property type="entry name" value="THAP_Znf_sf"/>
</dbReference>
<feature type="region of interest" description="Disordered" evidence="8">
    <location>
        <begin position="350"/>
        <end position="397"/>
    </location>
</feature>
<dbReference type="Pfam" id="PF05485">
    <property type="entry name" value="THAP"/>
    <property type="match status" value="1"/>
</dbReference>
<dbReference type="InterPro" id="IPR000504">
    <property type="entry name" value="RRM_dom"/>
</dbReference>
<evidence type="ECO:0000256" key="3">
    <source>
        <dbReference type="ARBA" id="ARBA00022833"/>
    </source>
</evidence>
<feature type="domain" description="THAP-type" evidence="10">
    <location>
        <begin position="8"/>
        <end position="85"/>
    </location>
</feature>
<dbReference type="SUPFAM" id="SSF57716">
    <property type="entry name" value="Glucocorticoid receptor-like (DNA-binding domain)"/>
    <property type="match status" value="1"/>
</dbReference>
<dbReference type="SMART" id="SM00692">
    <property type="entry name" value="DM3"/>
    <property type="match status" value="1"/>
</dbReference>
<keyword evidence="4 6" id="KW-0694">RNA-binding</keyword>
<dbReference type="GO" id="GO:0000978">
    <property type="term" value="F:RNA polymerase II cis-regulatory region sequence-specific DNA binding"/>
    <property type="evidence" value="ECO:0007669"/>
    <property type="project" value="TreeGrafter"/>
</dbReference>
<keyword evidence="2 7" id="KW-0863">Zinc-finger</keyword>
<feature type="compositionally biased region" description="Basic and acidic residues" evidence="8">
    <location>
        <begin position="574"/>
        <end position="641"/>
    </location>
</feature>
<keyword evidence="5 7" id="KW-0238">DNA-binding</keyword>
<dbReference type="PROSITE" id="PS50102">
    <property type="entry name" value="RRM"/>
    <property type="match status" value="1"/>
</dbReference>
<name>A0A836F8V7_9HYME</name>
<dbReference type="SMART" id="SM00980">
    <property type="entry name" value="THAP"/>
    <property type="match status" value="1"/>
</dbReference>
<dbReference type="GO" id="GO:0005634">
    <property type="term" value="C:nucleus"/>
    <property type="evidence" value="ECO:0007669"/>
    <property type="project" value="TreeGrafter"/>
</dbReference>
<dbReference type="PANTHER" id="PTHR46600:SF7">
    <property type="entry name" value="SI:DKEY-228B2.6-RELATED"/>
    <property type="match status" value="1"/>
</dbReference>
<feature type="compositionally biased region" description="Basic and acidic residues" evidence="8">
    <location>
        <begin position="357"/>
        <end position="397"/>
    </location>
</feature>
<feature type="compositionally biased region" description="Low complexity" evidence="8">
    <location>
        <begin position="535"/>
        <end position="545"/>
    </location>
</feature>
<dbReference type="SUPFAM" id="SSF54928">
    <property type="entry name" value="RNA-binding domain, RBD"/>
    <property type="match status" value="1"/>
</dbReference>
<dbReference type="CDD" id="cd12402">
    <property type="entry name" value="RRM_eIF4B"/>
    <property type="match status" value="1"/>
</dbReference>
<dbReference type="PROSITE" id="PS50950">
    <property type="entry name" value="ZF_THAP"/>
    <property type="match status" value="1"/>
</dbReference>
<sequence>MLIKVNKMVNYCILCKVCATTISASSFHRFPKNKDRRSKWLQAINMNEVPQCARLCSNHFKSSDYQETIYGLKASLKKTAIPKIISQEINSDANNKTAAFSEKEFHTEIQQNTCKEESDEIKIEECSMEFNNAAKYNPNSLKRKLMENEEIDFPLKHIRHMKDINVYEVSKNQDEAKMVLEIALETIAEQAKKIQRLQIQRCKKNKKKKGVTVDLWSFLADGNGPTPNIPLKSSNWADDVEDDHEGFSSRSNKDPVILPTAPRAARGPGIDEENIPTNPPYVAYISNLPYDVDEADLADFFADMKISNMRLPKDANKIKGYGYVEFEDRQSLIDALSMTNTTIKTRRVRIEVSNSSNDDRRGGRMGRDSRRDNYDDPERTSGDWRSGPREDLLDGDSYRSRYDRDRFDRDRRDDRERHDYDNKPGAWRERDSNDKGSSFKDRGGFRDDSKDRDRDRDWNRFGDRGRSKDRDGDRSSSFGPRRNYGDSDWDRDRRQDRDAKPEPRQRPKLNLQPRTKPVEPLVVAEDSATKDAAKDAATTESKSTANTESTQRASAAASVPAANIFGAAKPVDTTAREREIEERLAKSYAESRSREETDIKERKDGTWGRRNGEGRDDKDKERGRPAWRSEEDRGARLERSTPRSQPTPTRAVEEQSGSKTSPVSRSGLSTSKGSQKSVEKDTRAAERDRKDKEKDEISRMPKAKDEQAPNFVASNKYSMLPDDVDPDNIDE</sequence>
<evidence type="ECO:0000256" key="8">
    <source>
        <dbReference type="SAM" id="MobiDB-lite"/>
    </source>
</evidence>
<dbReference type="Gene3D" id="6.20.210.20">
    <property type="entry name" value="THAP domain"/>
    <property type="match status" value="1"/>
</dbReference>
<organism evidence="11 12">
    <name type="scientific">Acromyrmex charruanus</name>
    <dbReference type="NCBI Taxonomy" id="2715315"/>
    <lineage>
        <taxon>Eukaryota</taxon>
        <taxon>Metazoa</taxon>
        <taxon>Ecdysozoa</taxon>
        <taxon>Arthropoda</taxon>
        <taxon>Hexapoda</taxon>
        <taxon>Insecta</taxon>
        <taxon>Pterygota</taxon>
        <taxon>Neoptera</taxon>
        <taxon>Endopterygota</taxon>
        <taxon>Hymenoptera</taxon>
        <taxon>Apocrita</taxon>
        <taxon>Aculeata</taxon>
        <taxon>Formicoidea</taxon>
        <taxon>Formicidae</taxon>
        <taxon>Myrmicinae</taxon>
        <taxon>Acromyrmex</taxon>
    </lineage>
</organism>
<dbReference type="AlphaFoldDB" id="A0A836F8V7"/>
<feature type="non-terminal residue" evidence="11">
    <location>
        <position position="1"/>
    </location>
</feature>
<feature type="region of interest" description="Disordered" evidence="8">
    <location>
        <begin position="412"/>
        <end position="731"/>
    </location>
</feature>
<comment type="caution">
    <text evidence="11">The sequence shown here is derived from an EMBL/GenBank/DDBJ whole genome shotgun (WGS) entry which is preliminary data.</text>
</comment>